<dbReference type="GO" id="GO:0003684">
    <property type="term" value="F:damaged DNA binding"/>
    <property type="evidence" value="ECO:0007669"/>
    <property type="project" value="InterPro"/>
</dbReference>
<comment type="catalytic activity">
    <reaction evidence="7">
        <text>DNA(n) + a 2'-deoxyribonucleoside 5'-triphosphate = DNA(n+1) + diphosphate</text>
        <dbReference type="Rhea" id="RHEA:22508"/>
        <dbReference type="Rhea" id="RHEA-COMP:17339"/>
        <dbReference type="Rhea" id="RHEA-COMP:17340"/>
        <dbReference type="ChEBI" id="CHEBI:33019"/>
        <dbReference type="ChEBI" id="CHEBI:61560"/>
        <dbReference type="ChEBI" id="CHEBI:173112"/>
        <dbReference type="EC" id="2.7.7.7"/>
    </reaction>
</comment>
<evidence type="ECO:0000256" key="1">
    <source>
        <dbReference type="ARBA" id="ARBA00001946"/>
    </source>
</evidence>
<dbReference type="InterPro" id="IPR001126">
    <property type="entry name" value="UmuC"/>
</dbReference>
<evidence type="ECO:0000259" key="9">
    <source>
        <dbReference type="Pfam" id="PF00817"/>
    </source>
</evidence>
<feature type="region of interest" description="Disordered" evidence="8">
    <location>
        <begin position="438"/>
        <end position="461"/>
    </location>
</feature>
<dbReference type="InterPro" id="IPR017961">
    <property type="entry name" value="DNA_pol_Y-fam_little_finger"/>
</dbReference>
<dbReference type="STRING" id="1653334.GA0071312_0690"/>
<evidence type="ECO:0000256" key="3">
    <source>
        <dbReference type="ARBA" id="ARBA00011245"/>
    </source>
</evidence>
<dbReference type="EMBL" id="FMBM01000001">
    <property type="protein sequence ID" value="SCC79121.1"/>
    <property type="molecule type" value="Genomic_DNA"/>
</dbReference>
<dbReference type="EMBL" id="LJSX01000039">
    <property type="protein sequence ID" value="KPQ08892.1"/>
    <property type="molecule type" value="Genomic_DNA"/>
</dbReference>
<accession>A0A0P7XNC5</accession>
<keyword evidence="14" id="KW-1185">Reference proteome</keyword>
<evidence type="ECO:0000313" key="14">
    <source>
        <dbReference type="Proteomes" id="UP000182800"/>
    </source>
</evidence>
<proteinExistence type="inferred from homology"/>
<dbReference type="Proteomes" id="UP000050497">
    <property type="component" value="Unassembled WGS sequence"/>
</dbReference>
<feature type="domain" description="DNA polymerase Y-family little finger" evidence="10">
    <location>
        <begin position="287"/>
        <end position="390"/>
    </location>
</feature>
<dbReference type="Pfam" id="PF00817">
    <property type="entry name" value="IMS"/>
    <property type="match status" value="1"/>
</dbReference>
<dbReference type="Gene3D" id="3.40.1170.60">
    <property type="match status" value="1"/>
</dbReference>
<comment type="function">
    <text evidence="6">Poorly processive, error-prone DNA polymerase involved in untargeted mutagenesis. Copies undamaged DNA at stalled replication forks, which arise in vivo from mismatched or misaligned primer ends. These misaligned primers can be extended by PolIV. Exhibits no 3'-5' exonuclease (proofreading) activity. May be involved in translesional synthesis, in conjunction with the beta clamp from PolIII.</text>
</comment>
<gene>
    <name evidence="11" type="primary">imuB</name>
    <name evidence="12" type="ORF">GA0071312_0690</name>
    <name evidence="11" type="ORF">HLUCCO17_16810</name>
</gene>
<protein>
    <recommendedName>
        <fullName evidence="4">DNA-directed DNA polymerase</fullName>
        <ecNumber evidence="4">2.7.7.7</ecNumber>
    </recommendedName>
</protein>
<dbReference type="GO" id="GO:0006281">
    <property type="term" value="P:DNA repair"/>
    <property type="evidence" value="ECO:0007669"/>
    <property type="project" value="InterPro"/>
</dbReference>
<evidence type="ECO:0000256" key="8">
    <source>
        <dbReference type="SAM" id="MobiDB-lite"/>
    </source>
</evidence>
<comment type="cofactor">
    <cofactor evidence="1">
        <name>Mg(2+)</name>
        <dbReference type="ChEBI" id="CHEBI:18420"/>
    </cofactor>
</comment>
<sequence length="567" mass="62593">MSTGVSAQSGQEKGQPQHDQAHHKRYLAIFLPFLVSERIRREGGLRDGVLPRADANPAASSSGSPPVPRPLVTTCETRGALRLAATDPVALRRGLRAGMALTDARARHPDLIALPDDPAADRALLERLADWARRYTPLLAQDPPDALVLDMTGAAHLFGGEEALLADIRARLTAMGFTPRLAIAGTPEAAAALTRARRDKAGARDPIIASGTEEAALRPLSLRALRVAPETCEALERMGLRRVEDILLRPRAPFAARFGADLLARIDAALGRLRSGIGARIEAPAYLAERRFFEPILASEDVARTLERLAEELCAMLTRHGEGATRLEYMLFRVDGAVRRISLQSGRPVRDPDRIMLLFRERLAGLHDALDVGHGFDLARLSAIAVGRLDETSLRLDGRARGQALARLIDTLGARLGEERVRIPVAGDAHLPEEAARLRRPFERPASGRTTARSSTRSAPWLPPSSWLATAAPDRPIRLFDQPEPIEALAGVPDGPPLRFRWRRVLHETIAYEGPERIAPPWWRGGRLTRDYFCVEDRAGRRFWLFRHGLYARETQSPRWYLHGLFG</sequence>
<dbReference type="Pfam" id="PF11799">
    <property type="entry name" value="IMS_C"/>
    <property type="match status" value="1"/>
</dbReference>
<dbReference type="AlphaFoldDB" id="A0A0P7XNC5"/>
<dbReference type="Proteomes" id="UP000182800">
    <property type="component" value="Unassembled WGS sequence"/>
</dbReference>
<dbReference type="EC" id="2.7.7.7" evidence="4"/>
<evidence type="ECO:0000313" key="12">
    <source>
        <dbReference type="EMBL" id="SCC79121.1"/>
    </source>
</evidence>
<feature type="compositionally biased region" description="Polar residues" evidence="8">
    <location>
        <begin position="1"/>
        <end position="14"/>
    </location>
</feature>
<dbReference type="PANTHER" id="PTHR35369">
    <property type="entry name" value="BLR3025 PROTEIN-RELATED"/>
    <property type="match status" value="1"/>
</dbReference>
<feature type="compositionally biased region" description="Low complexity" evidence="8">
    <location>
        <begin position="53"/>
        <end position="64"/>
    </location>
</feature>
<feature type="region of interest" description="Disordered" evidence="8">
    <location>
        <begin position="1"/>
        <end position="21"/>
    </location>
</feature>
<name>A0A0P7XNC5_9HYPH</name>
<comment type="similarity">
    <text evidence="2">Belongs to the DNA polymerase type-Y family.</text>
</comment>
<evidence type="ECO:0000256" key="5">
    <source>
        <dbReference type="ARBA" id="ARBA00022763"/>
    </source>
</evidence>
<comment type="subunit">
    <text evidence="3">Monomer.</text>
</comment>
<evidence type="ECO:0000256" key="4">
    <source>
        <dbReference type="ARBA" id="ARBA00012417"/>
    </source>
</evidence>
<feature type="compositionally biased region" description="Low complexity" evidence="8">
    <location>
        <begin position="447"/>
        <end position="459"/>
    </location>
</feature>
<dbReference type="InterPro" id="IPR043128">
    <property type="entry name" value="Rev_trsase/Diguanyl_cyclase"/>
</dbReference>
<evidence type="ECO:0000259" key="10">
    <source>
        <dbReference type="Pfam" id="PF11799"/>
    </source>
</evidence>
<dbReference type="Gene3D" id="3.30.70.270">
    <property type="match status" value="1"/>
</dbReference>
<dbReference type="PATRIC" id="fig|1653334.4.peg.1325"/>
<dbReference type="InterPro" id="IPR050356">
    <property type="entry name" value="SulA_CellDiv_inhibitor"/>
</dbReference>
<evidence type="ECO:0000313" key="11">
    <source>
        <dbReference type="EMBL" id="KPQ08892.1"/>
    </source>
</evidence>
<evidence type="ECO:0000313" key="13">
    <source>
        <dbReference type="Proteomes" id="UP000050497"/>
    </source>
</evidence>
<dbReference type="PANTHER" id="PTHR35369:SF2">
    <property type="entry name" value="BLR3025 PROTEIN"/>
    <property type="match status" value="1"/>
</dbReference>
<organism evidence="11 13">
    <name type="scientific">Saliniramus fredricksonii</name>
    <dbReference type="NCBI Taxonomy" id="1653334"/>
    <lineage>
        <taxon>Bacteria</taxon>
        <taxon>Pseudomonadati</taxon>
        <taxon>Pseudomonadota</taxon>
        <taxon>Alphaproteobacteria</taxon>
        <taxon>Hyphomicrobiales</taxon>
        <taxon>Salinarimonadaceae</taxon>
        <taxon>Saliniramus</taxon>
    </lineage>
</organism>
<dbReference type="InterPro" id="IPR043502">
    <property type="entry name" value="DNA/RNA_pol_sf"/>
</dbReference>
<keyword evidence="5" id="KW-0227">DNA damage</keyword>
<reference evidence="12 14" key="2">
    <citation type="submission" date="2016-08" db="EMBL/GenBank/DDBJ databases">
        <authorList>
            <person name="Varghese N."/>
            <person name="Submissions Spin"/>
        </authorList>
    </citation>
    <scope>NUCLEOTIDE SEQUENCE [LARGE SCALE GENOMIC DNA]</scope>
    <source>
        <strain evidence="12 14">HL-109</strain>
    </source>
</reference>
<evidence type="ECO:0000256" key="6">
    <source>
        <dbReference type="ARBA" id="ARBA00025589"/>
    </source>
</evidence>
<comment type="caution">
    <text evidence="11">The sequence shown here is derived from an EMBL/GenBank/DDBJ whole genome shotgun (WGS) entry which is preliminary data.</text>
</comment>
<evidence type="ECO:0000256" key="2">
    <source>
        <dbReference type="ARBA" id="ARBA00010945"/>
    </source>
</evidence>
<reference evidence="11 13" key="1">
    <citation type="submission" date="2015-09" db="EMBL/GenBank/DDBJ databases">
        <title>Identification and resolution of microdiversity through metagenomic sequencing of parallel consortia.</title>
        <authorList>
            <person name="Nelson W.C."/>
            <person name="Romine M.F."/>
            <person name="Lindemann S.R."/>
        </authorList>
    </citation>
    <scope>NUCLEOTIDE SEQUENCE [LARGE SCALE GENOMIC DNA]</scope>
    <source>
        <strain evidence="11">HL-109</strain>
    </source>
</reference>
<dbReference type="SUPFAM" id="SSF56672">
    <property type="entry name" value="DNA/RNA polymerases"/>
    <property type="match status" value="1"/>
</dbReference>
<evidence type="ECO:0000256" key="7">
    <source>
        <dbReference type="ARBA" id="ARBA00049244"/>
    </source>
</evidence>
<dbReference type="OrthoDB" id="9788640at2"/>
<feature type="region of interest" description="Disordered" evidence="8">
    <location>
        <begin position="47"/>
        <end position="70"/>
    </location>
</feature>
<dbReference type="CDD" id="cd03468">
    <property type="entry name" value="PolY_like"/>
    <property type="match status" value="1"/>
</dbReference>
<feature type="domain" description="UmuC" evidence="9">
    <location>
        <begin position="83"/>
        <end position="191"/>
    </location>
</feature>